<evidence type="ECO:0000256" key="4">
    <source>
        <dbReference type="ARBA" id="ARBA00023163"/>
    </source>
</evidence>
<keyword evidence="6" id="KW-1133">Transmembrane helix</keyword>
<dbReference type="EMBL" id="BSUZ01000001">
    <property type="protein sequence ID" value="GMA87351.1"/>
    <property type="molecule type" value="Genomic_DNA"/>
</dbReference>
<proteinExistence type="inferred from homology"/>
<dbReference type="Gene3D" id="1.10.10.10">
    <property type="entry name" value="Winged helix-like DNA-binding domain superfamily/Winged helix DNA-binding domain"/>
    <property type="match status" value="1"/>
</dbReference>
<comment type="similarity">
    <text evidence="1">Belongs to the sigma-70 factor family. ECF subfamily.</text>
</comment>
<sequence length="219" mass="23243">MLRYLDDLTEQQTAAALGVTVGTVKSQASKALRRLRVEPGPPPTGDRGALEQGTTAWRAEAPTRRQADRLEEPAMTRTTTDLHRALDAAAQTPHPSVTTEQRLAGVHQRVRRDTRRRRAGGALGLATGAGALVLAVTTLGGIDDRPQPGPRPDGVASAPDRVVPPPAPTPAPDDPEPVDAAPARDRARPVRAGRPARERSVALVDRTAAGRHERRGRGA</sequence>
<feature type="domain" description="RNA polymerase sigma factor 70 region 4 type 2" evidence="7">
    <location>
        <begin position="1"/>
        <end position="35"/>
    </location>
</feature>
<dbReference type="Proteomes" id="UP001157017">
    <property type="component" value="Unassembled WGS sequence"/>
</dbReference>
<feature type="region of interest" description="Disordered" evidence="5">
    <location>
        <begin position="88"/>
        <end position="122"/>
    </location>
</feature>
<evidence type="ECO:0000256" key="1">
    <source>
        <dbReference type="ARBA" id="ARBA00010641"/>
    </source>
</evidence>
<feature type="compositionally biased region" description="Low complexity" evidence="5">
    <location>
        <begin position="152"/>
        <end position="161"/>
    </location>
</feature>
<feature type="compositionally biased region" description="Pro residues" evidence="5">
    <location>
        <begin position="162"/>
        <end position="172"/>
    </location>
</feature>
<feature type="region of interest" description="Disordered" evidence="5">
    <location>
        <begin position="36"/>
        <end position="74"/>
    </location>
</feature>
<keyword evidence="3" id="KW-0731">Sigma factor</keyword>
<keyword evidence="6" id="KW-0472">Membrane</keyword>
<dbReference type="SUPFAM" id="SSF88659">
    <property type="entry name" value="Sigma3 and sigma4 domains of RNA polymerase sigma factors"/>
    <property type="match status" value="1"/>
</dbReference>
<protein>
    <recommendedName>
        <fullName evidence="7">RNA polymerase sigma factor 70 region 4 type 2 domain-containing protein</fullName>
    </recommendedName>
</protein>
<dbReference type="CDD" id="cd06171">
    <property type="entry name" value="Sigma70_r4"/>
    <property type="match status" value="1"/>
</dbReference>
<keyword evidence="9" id="KW-1185">Reference proteome</keyword>
<dbReference type="InterPro" id="IPR013324">
    <property type="entry name" value="RNA_pol_sigma_r3/r4-like"/>
</dbReference>
<dbReference type="InterPro" id="IPR036388">
    <property type="entry name" value="WH-like_DNA-bd_sf"/>
</dbReference>
<evidence type="ECO:0000256" key="6">
    <source>
        <dbReference type="SAM" id="Phobius"/>
    </source>
</evidence>
<feature type="transmembrane region" description="Helical" evidence="6">
    <location>
        <begin position="119"/>
        <end position="142"/>
    </location>
</feature>
<name>A0ABQ6JKN0_9ACTN</name>
<keyword evidence="4" id="KW-0804">Transcription</keyword>
<evidence type="ECO:0000256" key="5">
    <source>
        <dbReference type="SAM" id="MobiDB-lite"/>
    </source>
</evidence>
<evidence type="ECO:0000256" key="2">
    <source>
        <dbReference type="ARBA" id="ARBA00023015"/>
    </source>
</evidence>
<evidence type="ECO:0000259" key="7">
    <source>
        <dbReference type="Pfam" id="PF08281"/>
    </source>
</evidence>
<gene>
    <name evidence="8" type="ORF">GCM10025868_26010</name>
</gene>
<organism evidence="8 9">
    <name type="scientific">Angustibacter aerolatus</name>
    <dbReference type="NCBI Taxonomy" id="1162965"/>
    <lineage>
        <taxon>Bacteria</taxon>
        <taxon>Bacillati</taxon>
        <taxon>Actinomycetota</taxon>
        <taxon>Actinomycetes</taxon>
        <taxon>Kineosporiales</taxon>
        <taxon>Kineosporiaceae</taxon>
    </lineage>
</organism>
<feature type="compositionally biased region" description="Basic and acidic residues" evidence="5">
    <location>
        <begin position="61"/>
        <end position="74"/>
    </location>
</feature>
<feature type="compositionally biased region" description="Basic residues" evidence="5">
    <location>
        <begin position="108"/>
        <end position="119"/>
    </location>
</feature>
<feature type="region of interest" description="Disordered" evidence="5">
    <location>
        <begin position="141"/>
        <end position="219"/>
    </location>
</feature>
<comment type="caution">
    <text evidence="8">The sequence shown here is derived from an EMBL/GenBank/DDBJ whole genome shotgun (WGS) entry which is preliminary data.</text>
</comment>
<dbReference type="Pfam" id="PF08281">
    <property type="entry name" value="Sigma70_r4_2"/>
    <property type="match status" value="1"/>
</dbReference>
<dbReference type="InterPro" id="IPR013249">
    <property type="entry name" value="RNA_pol_sigma70_r4_t2"/>
</dbReference>
<evidence type="ECO:0000313" key="9">
    <source>
        <dbReference type="Proteomes" id="UP001157017"/>
    </source>
</evidence>
<keyword evidence="2" id="KW-0805">Transcription regulation</keyword>
<accession>A0ABQ6JKN0</accession>
<keyword evidence="6" id="KW-0812">Transmembrane</keyword>
<evidence type="ECO:0000256" key="3">
    <source>
        <dbReference type="ARBA" id="ARBA00023082"/>
    </source>
</evidence>
<reference evidence="9" key="1">
    <citation type="journal article" date="2019" name="Int. J. Syst. Evol. Microbiol.">
        <title>The Global Catalogue of Microorganisms (GCM) 10K type strain sequencing project: providing services to taxonomists for standard genome sequencing and annotation.</title>
        <authorList>
            <consortium name="The Broad Institute Genomics Platform"/>
            <consortium name="The Broad Institute Genome Sequencing Center for Infectious Disease"/>
            <person name="Wu L."/>
            <person name="Ma J."/>
        </authorList>
    </citation>
    <scope>NUCLEOTIDE SEQUENCE [LARGE SCALE GENOMIC DNA]</scope>
    <source>
        <strain evidence="9">NBRC 108730</strain>
    </source>
</reference>
<evidence type="ECO:0000313" key="8">
    <source>
        <dbReference type="EMBL" id="GMA87351.1"/>
    </source>
</evidence>